<protein>
    <recommendedName>
        <fullName evidence="10">Glutathione S-transferase theta class 1</fullName>
    </recommendedName>
</protein>
<evidence type="ECO:0000256" key="2">
    <source>
        <dbReference type="ARBA" id="ARBA00009899"/>
    </source>
</evidence>
<evidence type="ECO:0000313" key="8">
    <source>
        <dbReference type="EnsemblMetazoa" id="GAUT049258-PA"/>
    </source>
</evidence>
<evidence type="ECO:0000259" key="7">
    <source>
        <dbReference type="PROSITE" id="PS50405"/>
    </source>
</evidence>
<dbReference type="SUPFAM" id="SSF47616">
    <property type="entry name" value="GST C-terminal domain-like"/>
    <property type="match status" value="1"/>
</dbReference>
<dbReference type="SUPFAM" id="SSF52833">
    <property type="entry name" value="Thioredoxin-like"/>
    <property type="match status" value="1"/>
</dbReference>
<reference evidence="8" key="1">
    <citation type="submission" date="2020-05" db="UniProtKB">
        <authorList>
            <consortium name="EnsemblMetazoa"/>
        </authorList>
    </citation>
    <scope>IDENTIFICATION</scope>
    <source>
        <strain evidence="8">TTRI</strain>
    </source>
</reference>
<dbReference type="FunFam" id="1.20.1050.10:FF:000039">
    <property type="entry name" value="Glutathione S-transferase theta-1"/>
    <property type="match status" value="1"/>
</dbReference>
<evidence type="ECO:0000256" key="3">
    <source>
        <dbReference type="ARBA" id="ARBA00022490"/>
    </source>
</evidence>
<dbReference type="InterPro" id="IPR040079">
    <property type="entry name" value="Glutathione_S-Trfase"/>
</dbReference>
<evidence type="ECO:0000256" key="5">
    <source>
        <dbReference type="ARBA" id="ARBA00047960"/>
    </source>
</evidence>
<dbReference type="PROSITE" id="PS50405">
    <property type="entry name" value="GST_CTER"/>
    <property type="match status" value="1"/>
</dbReference>
<feature type="domain" description="GST C-terminal" evidence="7">
    <location>
        <begin position="90"/>
        <end position="220"/>
    </location>
</feature>
<evidence type="ECO:0008006" key="10">
    <source>
        <dbReference type="Google" id="ProtNLM"/>
    </source>
</evidence>
<dbReference type="InterPro" id="IPR040077">
    <property type="entry name" value="GST_C_Theta"/>
</dbReference>
<keyword evidence="9" id="KW-1185">Reference proteome</keyword>
<evidence type="ECO:0000259" key="6">
    <source>
        <dbReference type="PROSITE" id="PS50404"/>
    </source>
</evidence>
<organism evidence="8 9">
    <name type="scientific">Glossina austeni</name>
    <name type="common">Savannah tsetse fly</name>
    <dbReference type="NCBI Taxonomy" id="7395"/>
    <lineage>
        <taxon>Eukaryota</taxon>
        <taxon>Metazoa</taxon>
        <taxon>Ecdysozoa</taxon>
        <taxon>Arthropoda</taxon>
        <taxon>Hexapoda</taxon>
        <taxon>Insecta</taxon>
        <taxon>Pterygota</taxon>
        <taxon>Neoptera</taxon>
        <taxon>Endopterygota</taxon>
        <taxon>Diptera</taxon>
        <taxon>Brachycera</taxon>
        <taxon>Muscomorpha</taxon>
        <taxon>Hippoboscoidea</taxon>
        <taxon>Glossinidae</taxon>
        <taxon>Glossina</taxon>
    </lineage>
</organism>
<evidence type="ECO:0000313" key="9">
    <source>
        <dbReference type="Proteomes" id="UP000078200"/>
    </source>
</evidence>
<feature type="domain" description="GST N-terminal" evidence="6">
    <location>
        <begin position="3"/>
        <end position="84"/>
    </location>
</feature>
<proteinExistence type="inferred from homology"/>
<dbReference type="InterPro" id="IPR004045">
    <property type="entry name" value="Glutathione_S-Trfase_N"/>
</dbReference>
<dbReference type="GO" id="GO:0004364">
    <property type="term" value="F:glutathione transferase activity"/>
    <property type="evidence" value="ECO:0007669"/>
    <property type="project" value="UniProtKB-EC"/>
</dbReference>
<dbReference type="CDD" id="cd03050">
    <property type="entry name" value="GST_N_Theta"/>
    <property type="match status" value="1"/>
</dbReference>
<dbReference type="STRING" id="7395.A0A1A9VVR5"/>
<dbReference type="InterPro" id="IPR036282">
    <property type="entry name" value="Glutathione-S-Trfase_C_sf"/>
</dbReference>
<dbReference type="InterPro" id="IPR036249">
    <property type="entry name" value="Thioredoxin-like_sf"/>
</dbReference>
<keyword evidence="4" id="KW-0808">Transferase</keyword>
<comment type="subcellular location">
    <subcellularLocation>
        <location evidence="1">Cytoplasm</location>
    </subcellularLocation>
</comment>
<comment type="similarity">
    <text evidence="2">Belongs to the GST superfamily. Theta family.</text>
</comment>
<dbReference type="InterPro" id="IPR010987">
    <property type="entry name" value="Glutathione-S-Trfase_C-like"/>
</dbReference>
<accession>A0A1A9VVR5</accession>
<sequence>MSKVFKYYYDLMSQPSRALWIALKMGKTQFEDCPVALRKMEQYTEAYKKVNRFQKVPAIVDNDFHLSESVAILRYLADKQQFSEALYPRDIRERAKVDEFLEWHHLGVRYGCSGYFMHLWLLPFRGLADKPTKEKALELKIEMERQLKIVEGLWLKDDNFLTGNKLTVADLFGACEIEQTKLCRYDVKEKFPNITKWLERVRTESNPYFDEAHKYLYKAVQVLA</sequence>
<dbReference type="InterPro" id="IPR051369">
    <property type="entry name" value="GST_Theta"/>
</dbReference>
<dbReference type="InterPro" id="IPR004046">
    <property type="entry name" value="GST_C"/>
</dbReference>
<dbReference type="AlphaFoldDB" id="A0A1A9VVR5"/>
<dbReference type="GO" id="GO:0006749">
    <property type="term" value="P:glutathione metabolic process"/>
    <property type="evidence" value="ECO:0007669"/>
    <property type="project" value="TreeGrafter"/>
</dbReference>
<dbReference type="PROSITE" id="PS50404">
    <property type="entry name" value="GST_NTER"/>
    <property type="match status" value="1"/>
</dbReference>
<dbReference type="SFLD" id="SFLDG01153">
    <property type="entry name" value="Main.4:_Theta-like"/>
    <property type="match status" value="1"/>
</dbReference>
<dbReference type="PANTHER" id="PTHR43917">
    <property type="match status" value="1"/>
</dbReference>
<dbReference type="PANTHER" id="PTHR43917:SF8">
    <property type="entry name" value="GH16740P-RELATED"/>
    <property type="match status" value="1"/>
</dbReference>
<evidence type="ECO:0000256" key="4">
    <source>
        <dbReference type="ARBA" id="ARBA00022679"/>
    </source>
</evidence>
<dbReference type="EnsemblMetazoa" id="GAUT049258-RA">
    <property type="protein sequence ID" value="GAUT049258-PA"/>
    <property type="gene ID" value="GAUT049258"/>
</dbReference>
<keyword evidence="3" id="KW-0963">Cytoplasm</keyword>
<dbReference type="Pfam" id="PF00043">
    <property type="entry name" value="GST_C"/>
    <property type="match status" value="1"/>
</dbReference>
<dbReference type="InterPro" id="IPR040075">
    <property type="entry name" value="GST_N_Theta"/>
</dbReference>
<dbReference type="SFLD" id="SFLDG00358">
    <property type="entry name" value="Main_(cytGST)"/>
    <property type="match status" value="1"/>
</dbReference>
<dbReference type="Proteomes" id="UP000078200">
    <property type="component" value="Unassembled WGS sequence"/>
</dbReference>
<dbReference type="GO" id="GO:0005737">
    <property type="term" value="C:cytoplasm"/>
    <property type="evidence" value="ECO:0007669"/>
    <property type="project" value="UniProtKB-SubCell"/>
</dbReference>
<dbReference type="CDD" id="cd03183">
    <property type="entry name" value="GST_C_Theta"/>
    <property type="match status" value="1"/>
</dbReference>
<name>A0A1A9VVR5_GLOAU</name>
<comment type="catalytic activity">
    <reaction evidence="5">
        <text>RX + glutathione = an S-substituted glutathione + a halide anion + H(+)</text>
        <dbReference type="Rhea" id="RHEA:16437"/>
        <dbReference type="ChEBI" id="CHEBI:15378"/>
        <dbReference type="ChEBI" id="CHEBI:16042"/>
        <dbReference type="ChEBI" id="CHEBI:17792"/>
        <dbReference type="ChEBI" id="CHEBI:57925"/>
        <dbReference type="ChEBI" id="CHEBI:90779"/>
        <dbReference type="EC" id="2.5.1.18"/>
    </reaction>
</comment>
<dbReference type="Gene3D" id="3.40.30.10">
    <property type="entry name" value="Glutaredoxin"/>
    <property type="match status" value="1"/>
</dbReference>
<dbReference type="SFLD" id="SFLDS00019">
    <property type="entry name" value="Glutathione_Transferase_(cytos"/>
    <property type="match status" value="1"/>
</dbReference>
<dbReference type="Gene3D" id="1.20.1050.10">
    <property type="match status" value="1"/>
</dbReference>
<evidence type="ECO:0000256" key="1">
    <source>
        <dbReference type="ARBA" id="ARBA00004496"/>
    </source>
</evidence>
<dbReference type="VEuPathDB" id="VectorBase:GAUT049258"/>
<dbReference type="Pfam" id="PF02798">
    <property type="entry name" value="GST_N"/>
    <property type="match status" value="1"/>
</dbReference>